<evidence type="ECO:0000313" key="1">
    <source>
        <dbReference type="Proteomes" id="UP000887572"/>
    </source>
</evidence>
<accession>A0A914HNL1</accession>
<organism evidence="1 2">
    <name type="scientific">Globodera rostochiensis</name>
    <name type="common">Golden nematode worm</name>
    <name type="synonym">Heterodera rostochiensis</name>
    <dbReference type="NCBI Taxonomy" id="31243"/>
    <lineage>
        <taxon>Eukaryota</taxon>
        <taxon>Metazoa</taxon>
        <taxon>Ecdysozoa</taxon>
        <taxon>Nematoda</taxon>
        <taxon>Chromadorea</taxon>
        <taxon>Rhabditida</taxon>
        <taxon>Tylenchina</taxon>
        <taxon>Tylenchomorpha</taxon>
        <taxon>Tylenchoidea</taxon>
        <taxon>Heteroderidae</taxon>
        <taxon>Heteroderinae</taxon>
        <taxon>Globodera</taxon>
    </lineage>
</organism>
<dbReference type="WBParaSite" id="Gr19_v10_g2252.t1">
    <property type="protein sequence ID" value="Gr19_v10_g2252.t1"/>
    <property type="gene ID" value="Gr19_v10_g2252"/>
</dbReference>
<dbReference type="Proteomes" id="UP000887572">
    <property type="component" value="Unplaced"/>
</dbReference>
<dbReference type="AlphaFoldDB" id="A0A914HNL1"/>
<proteinExistence type="predicted"/>
<protein>
    <submittedName>
        <fullName evidence="2">Plasmodium RESA N-terminal domain-containing protein</fullName>
    </submittedName>
</protein>
<name>A0A914HNL1_GLORO</name>
<reference evidence="2" key="1">
    <citation type="submission" date="2022-11" db="UniProtKB">
        <authorList>
            <consortium name="WormBaseParasite"/>
        </authorList>
    </citation>
    <scope>IDENTIFICATION</scope>
</reference>
<evidence type="ECO:0000313" key="2">
    <source>
        <dbReference type="WBParaSite" id="Gr19_v10_g2252.t1"/>
    </source>
</evidence>
<sequence length="236" mass="27962">MILCFPLPVIVGVRTKFREIKQLERKNPTLPNNLTNIISDKEDNEVELLTLCQNLDMPSFDQIFDEEKMDRIHTDDVQVEVEDSIEKKMIETIEINTALCDLISAENVIQNLNIYINWIKNWLMLDRMFDNESALDLMKTIKNAIRRAYSTSKYKRRKLNKLWLNLRVYFHLYAAIDQQLSSRMIEDTVEDWEDAVLDWVKVRLFVRNFLEKLNEFGKMAAELGIEQMHQEQCGKL</sequence>
<keyword evidence="1" id="KW-1185">Reference proteome</keyword>